<gene>
    <name evidence="1" type="ORF">VFH_II238440</name>
</gene>
<dbReference type="AlphaFoldDB" id="A0AAV0ZW74"/>
<dbReference type="PANTHER" id="PTHR47445">
    <property type="entry name" value="OS08G0441400 PROTEIN"/>
    <property type="match status" value="1"/>
</dbReference>
<keyword evidence="2" id="KW-1185">Reference proteome</keyword>
<dbReference type="Proteomes" id="UP001157006">
    <property type="component" value="Chromosome 2"/>
</dbReference>
<dbReference type="PANTHER" id="PTHR47445:SF1">
    <property type="entry name" value="OS08G0441400 PROTEIN"/>
    <property type="match status" value="1"/>
</dbReference>
<protein>
    <submittedName>
        <fullName evidence="1">Uncharacterized protein</fullName>
    </submittedName>
</protein>
<proteinExistence type="predicted"/>
<sequence>MCLFSLDWAKLLAKVVKVSKLNVVYGNSKLASVFLSLSERNCFVLAKAVKARHTFVSCLEKGCDKKSTEIASVGFRYPIECNKSRDRFVNQCRYSWEQKGSEALDDKGDMRGNNRGEIVKFLLHWKGSERVEIGARNM</sequence>
<evidence type="ECO:0000313" key="1">
    <source>
        <dbReference type="EMBL" id="CAI8600735.1"/>
    </source>
</evidence>
<evidence type="ECO:0000313" key="2">
    <source>
        <dbReference type="Proteomes" id="UP001157006"/>
    </source>
</evidence>
<organism evidence="1 2">
    <name type="scientific">Vicia faba</name>
    <name type="common">Broad bean</name>
    <name type="synonym">Faba vulgaris</name>
    <dbReference type="NCBI Taxonomy" id="3906"/>
    <lineage>
        <taxon>Eukaryota</taxon>
        <taxon>Viridiplantae</taxon>
        <taxon>Streptophyta</taxon>
        <taxon>Embryophyta</taxon>
        <taxon>Tracheophyta</taxon>
        <taxon>Spermatophyta</taxon>
        <taxon>Magnoliopsida</taxon>
        <taxon>eudicotyledons</taxon>
        <taxon>Gunneridae</taxon>
        <taxon>Pentapetalae</taxon>
        <taxon>rosids</taxon>
        <taxon>fabids</taxon>
        <taxon>Fabales</taxon>
        <taxon>Fabaceae</taxon>
        <taxon>Papilionoideae</taxon>
        <taxon>50 kb inversion clade</taxon>
        <taxon>NPAAA clade</taxon>
        <taxon>Hologalegina</taxon>
        <taxon>IRL clade</taxon>
        <taxon>Fabeae</taxon>
        <taxon>Vicia</taxon>
    </lineage>
</organism>
<accession>A0AAV0ZW74</accession>
<reference evidence="1 2" key="1">
    <citation type="submission" date="2023-01" db="EMBL/GenBank/DDBJ databases">
        <authorList>
            <person name="Kreplak J."/>
        </authorList>
    </citation>
    <scope>NUCLEOTIDE SEQUENCE [LARGE SCALE GENOMIC DNA]</scope>
</reference>
<name>A0AAV0ZW74_VICFA</name>
<dbReference type="EMBL" id="OX451737">
    <property type="protein sequence ID" value="CAI8600735.1"/>
    <property type="molecule type" value="Genomic_DNA"/>
</dbReference>
<dbReference type="InterPro" id="IPR048282">
    <property type="entry name" value="COA6_pln"/>
</dbReference>